<sequence>MNTSTEESSTNSIRNINNYNIWRIVIKQDPIFPRVLEETIERQKRGDDVVPRGEGKHKNLWQPHKKSQEYKQTTKDEFQSLLLKIIYCLIEEEDLENYGWYTVERELGSLLKAEPLMDVEDFIERLLIMGNVSKKRLQATINFYTRSMKIPDYYIPSNVELPKDREKKDRLAINKTIVLKDDFIDPISDFIDKEIQYKNYYNNQSLLRAAIAFNIIKGTGLRITNAYQIKLVDLEKILQKGEHKVMNLITKHGKVNFCYVTCKNKKALCTAIELYKKVPEDLLNKISSKSPTRFKDFRMLVDTVFVDRDTNFKSNMIRNYVADTILNSGLSLNKTSKLMNHRSVTATKHYINKFHPGPTLVNDESSNDGAEGNDERGLIDFN</sequence>
<feature type="region of interest" description="Disordered" evidence="3">
    <location>
        <begin position="46"/>
        <end position="66"/>
    </location>
</feature>
<dbReference type="GO" id="GO:0015074">
    <property type="term" value="P:DNA integration"/>
    <property type="evidence" value="ECO:0007669"/>
    <property type="project" value="InterPro"/>
</dbReference>
<organism evidence="5 6">
    <name type="scientific">Agrotis segetum granulosis virus</name>
    <name type="common">AsGV</name>
    <name type="synonym">Agrotis segetum granulovirus</name>
    <dbReference type="NCBI Taxonomy" id="10464"/>
    <lineage>
        <taxon>Viruses</taxon>
        <taxon>Viruses incertae sedis</taxon>
        <taxon>Naldaviricetes</taxon>
        <taxon>Lefavirales</taxon>
        <taxon>Baculoviridae</taxon>
        <taxon>Betabaculovirus</taxon>
        <taxon>Betabaculovirus agsegetum</taxon>
    </lineage>
</organism>
<dbReference type="GO" id="GO:0006310">
    <property type="term" value="P:DNA recombination"/>
    <property type="evidence" value="ECO:0007669"/>
    <property type="project" value="UniProtKB-KW"/>
</dbReference>
<dbReference type="SUPFAM" id="SSF56349">
    <property type="entry name" value="DNA breaking-rejoining enzymes"/>
    <property type="match status" value="1"/>
</dbReference>
<feature type="domain" description="Tyr recombinase" evidence="4">
    <location>
        <begin position="204"/>
        <end position="353"/>
    </location>
</feature>
<evidence type="ECO:0000313" key="6">
    <source>
        <dbReference type="Proteomes" id="UP000202635"/>
    </source>
</evidence>
<protein>
    <submittedName>
        <fullName evidence="5">ORF97</fullName>
    </submittedName>
</protein>
<reference evidence="5 6" key="1">
    <citation type="submission" date="2004-09" db="EMBL/GenBank/DDBJ databases">
        <authorList>
            <person name="Ai X.L."/>
            <person name="Wang Z.F."/>
            <person name="Wang B."/>
            <person name="Zhang W."/>
            <person name="Li F."/>
            <person name="Fu J.H."/>
            <person name="Cui C.S."/>
            <person name="Shi Y.H."/>
            <person name="He M."/>
        </authorList>
    </citation>
    <scope>NUCLEOTIDE SEQUENCE [LARGE SCALE GENOMIC DNA]</scope>
</reference>
<dbReference type="Gene3D" id="1.10.443.10">
    <property type="entry name" value="Intergrase catalytic core"/>
    <property type="match status" value="1"/>
</dbReference>
<evidence type="ECO:0000259" key="4">
    <source>
        <dbReference type="Pfam" id="PF00589"/>
    </source>
</evidence>
<evidence type="ECO:0000256" key="2">
    <source>
        <dbReference type="ARBA" id="ARBA00023172"/>
    </source>
</evidence>
<proteinExistence type="inferred from homology"/>
<feature type="compositionally biased region" description="Basic and acidic residues" evidence="3">
    <location>
        <begin position="373"/>
        <end position="382"/>
    </location>
</feature>
<organismHost>
    <name type="scientific">Agrotis segetum</name>
    <name type="common">Turnip moth</name>
    <dbReference type="NCBI Taxonomy" id="47767"/>
</organismHost>
<dbReference type="EMBL" id="AY522332">
    <property type="protein sequence ID" value="AAS82641.1"/>
    <property type="molecule type" value="Genomic_DNA"/>
</dbReference>
<feature type="compositionally biased region" description="Basic and acidic residues" evidence="3">
    <location>
        <begin position="46"/>
        <end position="57"/>
    </location>
</feature>
<name>Q6QXL7_GVAS</name>
<keyword evidence="2" id="KW-0233">DNA recombination</keyword>
<dbReference type="InterPro" id="IPR002104">
    <property type="entry name" value="Integrase_catalytic"/>
</dbReference>
<evidence type="ECO:0000313" key="5">
    <source>
        <dbReference type="EMBL" id="AAS82641.1"/>
    </source>
</evidence>
<evidence type="ECO:0000256" key="1">
    <source>
        <dbReference type="ARBA" id="ARBA00008857"/>
    </source>
</evidence>
<dbReference type="InterPro" id="IPR013762">
    <property type="entry name" value="Integrase-like_cat_sf"/>
</dbReference>
<dbReference type="GO" id="GO:0003677">
    <property type="term" value="F:DNA binding"/>
    <property type="evidence" value="ECO:0007669"/>
    <property type="project" value="InterPro"/>
</dbReference>
<dbReference type="InterPro" id="IPR011010">
    <property type="entry name" value="DNA_brk_join_enz"/>
</dbReference>
<feature type="region of interest" description="Disordered" evidence="3">
    <location>
        <begin position="357"/>
        <end position="382"/>
    </location>
</feature>
<dbReference type="Pfam" id="PF00589">
    <property type="entry name" value="Phage_integrase"/>
    <property type="match status" value="1"/>
</dbReference>
<gene>
    <name evidence="5" type="primary">ORF97</name>
    <name evidence="5" type="ORF">AsGVgp097</name>
</gene>
<evidence type="ECO:0000256" key="3">
    <source>
        <dbReference type="SAM" id="MobiDB-lite"/>
    </source>
</evidence>
<dbReference type="Proteomes" id="UP000202635">
    <property type="component" value="Genome"/>
</dbReference>
<comment type="similarity">
    <text evidence="1">Belongs to the 'phage' integrase family.</text>
</comment>
<accession>Q6QXL7</accession>